<keyword evidence="7" id="KW-0378">Hydrolase</keyword>
<dbReference type="PIRSF" id="PIRSF002741">
    <property type="entry name" value="MppA"/>
    <property type="match status" value="1"/>
</dbReference>
<feature type="domain" description="Solute-binding protein family 5" evidence="6">
    <location>
        <begin position="75"/>
        <end position="434"/>
    </location>
</feature>
<proteinExistence type="inferred from homology"/>
<comment type="caution">
    <text evidence="7">The sequence shown here is derived from an EMBL/GenBank/DDBJ whole genome shotgun (WGS) entry which is preliminary data.</text>
</comment>
<keyword evidence="3" id="KW-0813">Transport</keyword>
<dbReference type="GO" id="GO:0015833">
    <property type="term" value="P:peptide transport"/>
    <property type="evidence" value="ECO:0007669"/>
    <property type="project" value="TreeGrafter"/>
</dbReference>
<evidence type="ECO:0000313" key="8">
    <source>
        <dbReference type="Proteomes" id="UP000005324"/>
    </source>
</evidence>
<sequence>MTRSRSMALAALVALAAWPLGAEAQDTPQRGGRATVALNADIRSLEPGINRDANTDAVVHHLFEGLVAYRADVSVGPALAESWTVSEDGLSWRFTLREGVRFHNGAPLTSAEVKASWERQWSNSGWSCRRFFDSADGLQVQSVEAEDARTITYRLARPSALLLPQLANIQCGTVVFHPDSIGADGKWRAPIGTGPFQLQEWRRGEFVTLRRFDGYAASTAPASAFSGARQALLDEVVFRVIPDPNAAEAALLTGAVDILPSVEPERAEKMREAGVQMLNAPGLGWTTMLVQTRDAVLKDVRIRRAIAHAIDLAQIAEVRTGGGAGPNPSAVGDSSPFFDEAFRAWPAHDPAAARRLLREAGYRNQVIKIQANRRYPGMYDNAVAIQSMLTAVGLRVELEVLDWATQLNNYLNGNFQLQSFSYSARLDPSLMFNSIIGDKTAQPWAQWEDAEARRLLAESITTTDNARRGEAFRALHARMQEQVPIIGLYYDPQLAAARPAIRGYAPQVAGRMITWGVWRQP</sequence>
<keyword evidence="8" id="KW-1185">Reference proteome</keyword>
<dbReference type="GO" id="GO:0016787">
    <property type="term" value="F:hydrolase activity"/>
    <property type="evidence" value="ECO:0007669"/>
    <property type="project" value="UniProtKB-KW"/>
</dbReference>
<evidence type="ECO:0000256" key="5">
    <source>
        <dbReference type="SAM" id="SignalP"/>
    </source>
</evidence>
<dbReference type="EMBL" id="ADVL01000205">
    <property type="protein sequence ID" value="EFH12548.1"/>
    <property type="molecule type" value="Genomic_DNA"/>
</dbReference>
<reference evidence="7 8" key="1">
    <citation type="submission" date="2010-04" db="EMBL/GenBank/DDBJ databases">
        <authorList>
            <person name="Qin X."/>
            <person name="Bachman B."/>
            <person name="Battles P."/>
            <person name="Bell A."/>
            <person name="Bess C."/>
            <person name="Bickham C."/>
            <person name="Chaboub L."/>
            <person name="Chen D."/>
            <person name="Coyle M."/>
            <person name="Deiros D.R."/>
            <person name="Dinh H."/>
            <person name="Forbes L."/>
            <person name="Fowler G."/>
            <person name="Francisco L."/>
            <person name="Fu Q."/>
            <person name="Gubbala S."/>
            <person name="Hale W."/>
            <person name="Han Y."/>
            <person name="Hemphill L."/>
            <person name="Highlander S.K."/>
            <person name="Hirani K."/>
            <person name="Hogues M."/>
            <person name="Jackson L."/>
            <person name="Jakkamsetti A."/>
            <person name="Javaid M."/>
            <person name="Jiang H."/>
            <person name="Korchina V."/>
            <person name="Kovar C."/>
            <person name="Lara F."/>
            <person name="Lee S."/>
            <person name="Mata R."/>
            <person name="Mathew T."/>
            <person name="Moen C."/>
            <person name="Morales K."/>
            <person name="Munidasa M."/>
            <person name="Nazareth L."/>
            <person name="Ngo R."/>
            <person name="Nguyen L."/>
            <person name="Okwuonu G."/>
            <person name="Ongeri F."/>
            <person name="Patil S."/>
            <person name="Petrosino J."/>
            <person name="Pham C."/>
            <person name="Pham P."/>
            <person name="Pu L.-L."/>
            <person name="Puazo M."/>
            <person name="Raj R."/>
            <person name="Reid J."/>
            <person name="Rouhana J."/>
            <person name="Saada N."/>
            <person name="Shang Y."/>
            <person name="Simmons D."/>
            <person name="Thornton R."/>
            <person name="Warren J."/>
            <person name="Weissenberger G."/>
            <person name="Zhang J."/>
            <person name="Zhang L."/>
            <person name="Zhou C."/>
            <person name="Zhu D."/>
            <person name="Muzny D."/>
            <person name="Worley K."/>
            <person name="Gibbs R."/>
        </authorList>
    </citation>
    <scope>NUCLEOTIDE SEQUENCE [LARGE SCALE GENOMIC DNA]</scope>
    <source>
        <strain evidence="7 8">ATCC 49957</strain>
    </source>
</reference>
<organism evidence="7 8">
    <name type="scientific">Pseudoroseomonas cervicalis ATCC 49957</name>
    <dbReference type="NCBI Taxonomy" id="525371"/>
    <lineage>
        <taxon>Bacteria</taxon>
        <taxon>Pseudomonadati</taxon>
        <taxon>Pseudomonadota</taxon>
        <taxon>Alphaproteobacteria</taxon>
        <taxon>Acetobacterales</taxon>
        <taxon>Roseomonadaceae</taxon>
        <taxon>Roseomonas</taxon>
    </lineage>
</organism>
<evidence type="ECO:0000256" key="3">
    <source>
        <dbReference type="ARBA" id="ARBA00022448"/>
    </source>
</evidence>
<dbReference type="RefSeq" id="WP_007005091.1">
    <property type="nucleotide sequence ID" value="NZ_GG770781.1"/>
</dbReference>
<dbReference type="Gene3D" id="3.10.105.10">
    <property type="entry name" value="Dipeptide-binding Protein, Domain 3"/>
    <property type="match status" value="1"/>
</dbReference>
<feature type="chain" id="PRO_5003075972" evidence="5">
    <location>
        <begin position="25"/>
        <end position="521"/>
    </location>
</feature>
<evidence type="ECO:0000256" key="2">
    <source>
        <dbReference type="ARBA" id="ARBA00005695"/>
    </source>
</evidence>
<accession>D5RJI2</accession>
<dbReference type="PANTHER" id="PTHR30290">
    <property type="entry name" value="PERIPLASMIC BINDING COMPONENT OF ABC TRANSPORTER"/>
    <property type="match status" value="1"/>
</dbReference>
<gene>
    <name evidence="7" type="ORF">HMPREF0731_1242</name>
</gene>
<protein>
    <submittedName>
        <fullName evidence="7">ABC transporter, substrate-binding protein, family 5</fullName>
        <ecNumber evidence="7">3.6.3.-</ecNumber>
    </submittedName>
</protein>
<dbReference type="Gene3D" id="3.40.190.10">
    <property type="entry name" value="Periplasmic binding protein-like II"/>
    <property type="match status" value="1"/>
</dbReference>
<comment type="similarity">
    <text evidence="2">Belongs to the bacterial solute-binding protein 5 family.</text>
</comment>
<dbReference type="PANTHER" id="PTHR30290:SF9">
    <property type="entry name" value="OLIGOPEPTIDE-BINDING PROTEIN APPA"/>
    <property type="match status" value="1"/>
</dbReference>
<dbReference type="EC" id="3.6.3.-" evidence="7"/>
<dbReference type="GO" id="GO:0030288">
    <property type="term" value="C:outer membrane-bounded periplasmic space"/>
    <property type="evidence" value="ECO:0007669"/>
    <property type="project" value="UniProtKB-ARBA"/>
</dbReference>
<dbReference type="SUPFAM" id="SSF53850">
    <property type="entry name" value="Periplasmic binding protein-like II"/>
    <property type="match status" value="1"/>
</dbReference>
<evidence type="ECO:0000259" key="6">
    <source>
        <dbReference type="Pfam" id="PF00496"/>
    </source>
</evidence>
<dbReference type="InterPro" id="IPR000914">
    <property type="entry name" value="SBP_5_dom"/>
</dbReference>
<dbReference type="InterPro" id="IPR030678">
    <property type="entry name" value="Peptide/Ni-bd"/>
</dbReference>
<dbReference type="AlphaFoldDB" id="D5RJI2"/>
<feature type="signal peptide" evidence="5">
    <location>
        <begin position="1"/>
        <end position="24"/>
    </location>
</feature>
<dbReference type="GO" id="GO:1904680">
    <property type="term" value="F:peptide transmembrane transporter activity"/>
    <property type="evidence" value="ECO:0007669"/>
    <property type="project" value="TreeGrafter"/>
</dbReference>
<dbReference type="Gene3D" id="3.90.76.10">
    <property type="entry name" value="Dipeptide-binding Protein, Domain 1"/>
    <property type="match status" value="1"/>
</dbReference>
<keyword evidence="4 5" id="KW-0732">Signal</keyword>
<dbReference type="Pfam" id="PF00496">
    <property type="entry name" value="SBP_bac_5"/>
    <property type="match status" value="1"/>
</dbReference>
<dbReference type="GO" id="GO:0043190">
    <property type="term" value="C:ATP-binding cassette (ABC) transporter complex"/>
    <property type="evidence" value="ECO:0007669"/>
    <property type="project" value="InterPro"/>
</dbReference>
<evidence type="ECO:0000256" key="1">
    <source>
        <dbReference type="ARBA" id="ARBA00004418"/>
    </source>
</evidence>
<dbReference type="HOGENOM" id="CLU_017028_7_1_5"/>
<comment type="subcellular location">
    <subcellularLocation>
        <location evidence="1">Periplasm</location>
    </subcellularLocation>
</comment>
<dbReference type="InterPro" id="IPR039424">
    <property type="entry name" value="SBP_5"/>
</dbReference>
<name>D5RJI2_9PROT</name>
<evidence type="ECO:0000256" key="4">
    <source>
        <dbReference type="ARBA" id="ARBA00022729"/>
    </source>
</evidence>
<evidence type="ECO:0000313" key="7">
    <source>
        <dbReference type="EMBL" id="EFH12548.1"/>
    </source>
</evidence>
<dbReference type="Proteomes" id="UP000005324">
    <property type="component" value="Unassembled WGS sequence"/>
</dbReference>